<name>A0A3L8SBC9_CHLGU</name>
<dbReference type="Proteomes" id="UP000276834">
    <property type="component" value="Unassembled WGS sequence"/>
</dbReference>
<evidence type="ECO:0000313" key="1">
    <source>
        <dbReference type="EMBL" id="RLV99373.1"/>
    </source>
</evidence>
<protein>
    <submittedName>
        <fullName evidence="1">Uncharacterized protein</fullName>
    </submittedName>
</protein>
<dbReference type="EMBL" id="QUSF01000033">
    <property type="protein sequence ID" value="RLV99373.1"/>
    <property type="molecule type" value="Genomic_DNA"/>
</dbReference>
<keyword evidence="2" id="KW-1185">Reference proteome</keyword>
<proteinExistence type="predicted"/>
<reference evidence="1 2" key="1">
    <citation type="journal article" date="2018" name="Proc. R. Soc. B">
        <title>A non-coding region near Follistatin controls head colour polymorphism in the Gouldian finch.</title>
        <authorList>
            <person name="Toomey M.B."/>
            <person name="Marques C.I."/>
            <person name="Andrade P."/>
            <person name="Araujo P.M."/>
            <person name="Sabatino S."/>
            <person name="Gazda M.A."/>
            <person name="Afonso S."/>
            <person name="Lopes R.J."/>
            <person name="Corbo J.C."/>
            <person name="Carneiro M."/>
        </authorList>
    </citation>
    <scope>NUCLEOTIDE SEQUENCE [LARGE SCALE GENOMIC DNA]</scope>
    <source>
        <strain evidence="1">Red01</strain>
        <tissue evidence="1">Muscle</tissue>
    </source>
</reference>
<dbReference type="AlphaFoldDB" id="A0A3L8SBC9"/>
<evidence type="ECO:0000313" key="2">
    <source>
        <dbReference type="Proteomes" id="UP000276834"/>
    </source>
</evidence>
<sequence>MLVSMSMQGCPLTAMLSQPTVAAASPNSKSMRLGTTPASLRVAEGWYVGGPSLALSSVQSLSQQLLHGSGRDNLNLFTVNN</sequence>
<organism evidence="1 2">
    <name type="scientific">Chloebia gouldiae</name>
    <name type="common">Gouldian finch</name>
    <name type="synonym">Erythrura gouldiae</name>
    <dbReference type="NCBI Taxonomy" id="44316"/>
    <lineage>
        <taxon>Eukaryota</taxon>
        <taxon>Metazoa</taxon>
        <taxon>Chordata</taxon>
        <taxon>Craniata</taxon>
        <taxon>Vertebrata</taxon>
        <taxon>Euteleostomi</taxon>
        <taxon>Archelosauria</taxon>
        <taxon>Archosauria</taxon>
        <taxon>Dinosauria</taxon>
        <taxon>Saurischia</taxon>
        <taxon>Theropoda</taxon>
        <taxon>Coelurosauria</taxon>
        <taxon>Aves</taxon>
        <taxon>Neognathae</taxon>
        <taxon>Neoaves</taxon>
        <taxon>Telluraves</taxon>
        <taxon>Australaves</taxon>
        <taxon>Passeriformes</taxon>
        <taxon>Passeroidea</taxon>
        <taxon>Passeridae</taxon>
        <taxon>Chloebia</taxon>
    </lineage>
</organism>
<accession>A0A3L8SBC9</accession>
<gene>
    <name evidence="1" type="ORF">DV515_00010003</name>
</gene>
<comment type="caution">
    <text evidence="1">The sequence shown here is derived from an EMBL/GenBank/DDBJ whole genome shotgun (WGS) entry which is preliminary data.</text>
</comment>